<dbReference type="SUPFAM" id="SSF53448">
    <property type="entry name" value="Nucleotide-diphospho-sugar transferases"/>
    <property type="match status" value="1"/>
</dbReference>
<evidence type="ECO:0000256" key="1">
    <source>
        <dbReference type="ARBA" id="ARBA00004236"/>
    </source>
</evidence>
<keyword evidence="3" id="KW-0328">Glycosyltransferase</keyword>
<dbReference type="AlphaFoldDB" id="A0A6B2NLM8"/>
<comment type="caution">
    <text evidence="7">The sequence shown here is derived from an EMBL/GenBank/DDBJ whole genome shotgun (WGS) entry which is preliminary data.</text>
</comment>
<dbReference type="Gene3D" id="3.90.550.10">
    <property type="entry name" value="Spore Coat Polysaccharide Biosynthesis Protein SpsA, Chain A"/>
    <property type="match status" value="1"/>
</dbReference>
<accession>A0A6B2NLM8</accession>
<dbReference type="EMBL" id="JAAGOX010000011">
    <property type="protein sequence ID" value="NDW45011.1"/>
    <property type="molecule type" value="Genomic_DNA"/>
</dbReference>
<dbReference type="RefSeq" id="WP_164128959.1">
    <property type="nucleotide sequence ID" value="NZ_JAAGOX010000011.1"/>
</dbReference>
<evidence type="ECO:0000313" key="7">
    <source>
        <dbReference type="EMBL" id="NDW45011.1"/>
    </source>
</evidence>
<comment type="subcellular location">
    <subcellularLocation>
        <location evidence="1">Cell membrane</location>
    </subcellularLocation>
</comment>
<gene>
    <name evidence="7" type="ORF">G0P99_08575</name>
</gene>
<evidence type="ECO:0000256" key="3">
    <source>
        <dbReference type="ARBA" id="ARBA00022676"/>
    </source>
</evidence>
<proteinExistence type="predicted"/>
<dbReference type="PANTHER" id="PTHR43646">
    <property type="entry name" value="GLYCOSYLTRANSFERASE"/>
    <property type="match status" value="1"/>
</dbReference>
<evidence type="ECO:0000256" key="5">
    <source>
        <dbReference type="ARBA" id="ARBA00023136"/>
    </source>
</evidence>
<dbReference type="Pfam" id="PF00535">
    <property type="entry name" value="Glycos_transf_2"/>
    <property type="match status" value="1"/>
</dbReference>
<evidence type="ECO:0000259" key="6">
    <source>
        <dbReference type="Pfam" id="PF00535"/>
    </source>
</evidence>
<dbReference type="InterPro" id="IPR001173">
    <property type="entry name" value="Glyco_trans_2-like"/>
</dbReference>
<dbReference type="GO" id="GO:0005886">
    <property type="term" value="C:plasma membrane"/>
    <property type="evidence" value="ECO:0007669"/>
    <property type="project" value="UniProtKB-SubCell"/>
</dbReference>
<keyword evidence="5" id="KW-0472">Membrane</keyword>
<evidence type="ECO:0000256" key="4">
    <source>
        <dbReference type="ARBA" id="ARBA00022679"/>
    </source>
</evidence>
<reference evidence="7" key="1">
    <citation type="submission" date="2020-02" db="EMBL/GenBank/DDBJ databases">
        <title>Delineation of the pyrene-degrading pathway in Roseobacter clade bacteria by genomic analysis.</title>
        <authorList>
            <person name="Zhou H."/>
            <person name="Wang H."/>
        </authorList>
    </citation>
    <scope>NUCLEOTIDE SEQUENCE</scope>
    <source>
        <strain evidence="7">PrR005</strain>
    </source>
</reference>
<feature type="domain" description="Glycosyltransferase 2-like" evidence="6">
    <location>
        <begin position="6"/>
        <end position="143"/>
    </location>
</feature>
<keyword evidence="2" id="KW-1003">Cell membrane</keyword>
<dbReference type="GO" id="GO:0016757">
    <property type="term" value="F:glycosyltransferase activity"/>
    <property type="evidence" value="ECO:0007669"/>
    <property type="project" value="UniProtKB-KW"/>
</dbReference>
<dbReference type="PANTHER" id="PTHR43646:SF2">
    <property type="entry name" value="GLYCOSYLTRANSFERASE 2-LIKE DOMAIN-CONTAINING PROTEIN"/>
    <property type="match status" value="1"/>
</dbReference>
<evidence type="ECO:0000256" key="2">
    <source>
        <dbReference type="ARBA" id="ARBA00022475"/>
    </source>
</evidence>
<dbReference type="InterPro" id="IPR029044">
    <property type="entry name" value="Nucleotide-diphossugar_trans"/>
</dbReference>
<sequence length="281" mass="30278">MTRHLSVIIPAHNEAEWIGDCAHALLTSDPLPEGWRAEVLVVANGCNDDTAARARALAGLAGERGWGWTVLELAEGGKLGALNAGDAAAQGPLRAYLDADVRVDPGLMAALVAALDTDAPHYASGTPRVAPARSWITRAYGRFWQTLPFVTTGGPGFGLFAVNAAGRARWQGWPDIISDDTFVRLSFAPAERLRVAPGYDWPMVEGFANLVRVRRRQNAGVAEVVALYPSLTVNDGTPRLGLSGLTRRMLRDPVGFAVYATVALAVKTPLFRTRNRWARGR</sequence>
<protein>
    <submittedName>
        <fullName evidence="7">Glycosyltransferase</fullName>
    </submittedName>
</protein>
<keyword evidence="4 7" id="KW-0808">Transferase</keyword>
<organism evidence="7">
    <name type="scientific">Ruegeria sp. PrR005</name>
    <dbReference type="NCBI Taxonomy" id="2706882"/>
    <lineage>
        <taxon>Bacteria</taxon>
        <taxon>Pseudomonadati</taxon>
        <taxon>Pseudomonadota</taxon>
        <taxon>Alphaproteobacteria</taxon>
        <taxon>Rhodobacterales</taxon>
        <taxon>Roseobacteraceae</taxon>
        <taxon>Ruegeria</taxon>
    </lineage>
</organism>
<name>A0A6B2NLM8_9RHOB</name>